<sequence>MKTTLRGKNFRKIGHRTQQGDNVRKKSGWFYLHMLQERSHKEERQSGNTDTTTKNLSCQYLSVRSLRPRLERIRSRVCCKAYYPCTATYCLEDGDVLNFTSTCLYECSRQRKHQGNKQTLKHPRI</sequence>
<reference evidence="1 2" key="1">
    <citation type="journal article" date="2008" name="Nature">
        <title>The genome of the model beetle and pest Tribolium castaneum.</title>
        <authorList>
            <consortium name="Tribolium Genome Sequencing Consortium"/>
            <person name="Richards S."/>
            <person name="Gibbs R.A."/>
            <person name="Weinstock G.M."/>
            <person name="Brown S.J."/>
            <person name="Denell R."/>
            <person name="Beeman R.W."/>
            <person name="Gibbs R."/>
            <person name="Beeman R.W."/>
            <person name="Brown S.J."/>
            <person name="Bucher G."/>
            <person name="Friedrich M."/>
            <person name="Grimmelikhuijzen C.J."/>
            <person name="Klingler M."/>
            <person name="Lorenzen M."/>
            <person name="Richards S."/>
            <person name="Roth S."/>
            <person name="Schroder R."/>
            <person name="Tautz D."/>
            <person name="Zdobnov E.M."/>
            <person name="Muzny D."/>
            <person name="Gibbs R.A."/>
            <person name="Weinstock G.M."/>
            <person name="Attaway T."/>
            <person name="Bell S."/>
            <person name="Buhay C.J."/>
            <person name="Chandrabose M.N."/>
            <person name="Chavez D."/>
            <person name="Clerk-Blankenburg K.P."/>
            <person name="Cree A."/>
            <person name="Dao M."/>
            <person name="Davis C."/>
            <person name="Chacko J."/>
            <person name="Dinh H."/>
            <person name="Dugan-Rocha S."/>
            <person name="Fowler G."/>
            <person name="Garner T.T."/>
            <person name="Garnes J."/>
            <person name="Gnirke A."/>
            <person name="Hawes A."/>
            <person name="Hernandez J."/>
            <person name="Hines S."/>
            <person name="Holder M."/>
            <person name="Hume J."/>
            <person name="Jhangiani S.N."/>
            <person name="Joshi V."/>
            <person name="Khan Z.M."/>
            <person name="Jackson L."/>
            <person name="Kovar C."/>
            <person name="Kowis A."/>
            <person name="Lee S."/>
            <person name="Lewis L.R."/>
            <person name="Margolis J."/>
            <person name="Morgan M."/>
            <person name="Nazareth L.V."/>
            <person name="Nguyen N."/>
            <person name="Okwuonu G."/>
            <person name="Parker D."/>
            <person name="Richards S."/>
            <person name="Ruiz S.J."/>
            <person name="Santibanez J."/>
            <person name="Savard J."/>
            <person name="Scherer S.E."/>
            <person name="Schneider B."/>
            <person name="Sodergren E."/>
            <person name="Tautz D."/>
            <person name="Vattahil S."/>
            <person name="Villasana D."/>
            <person name="White C.S."/>
            <person name="Wright R."/>
            <person name="Park Y."/>
            <person name="Beeman R.W."/>
            <person name="Lord J."/>
            <person name="Oppert B."/>
            <person name="Lorenzen M."/>
            <person name="Brown S."/>
            <person name="Wang L."/>
            <person name="Savard J."/>
            <person name="Tautz D."/>
            <person name="Richards S."/>
            <person name="Weinstock G."/>
            <person name="Gibbs R.A."/>
            <person name="Liu Y."/>
            <person name="Worley K."/>
            <person name="Weinstock G."/>
            <person name="Elsik C.G."/>
            <person name="Reese J.T."/>
            <person name="Elhaik E."/>
            <person name="Landan G."/>
            <person name="Graur D."/>
            <person name="Arensburger P."/>
            <person name="Atkinson P."/>
            <person name="Beeman R.W."/>
            <person name="Beidler J."/>
            <person name="Brown S.J."/>
            <person name="Demuth J.P."/>
            <person name="Drury D.W."/>
            <person name="Du Y.Z."/>
            <person name="Fujiwara H."/>
            <person name="Lorenzen M."/>
            <person name="Maselli V."/>
            <person name="Osanai M."/>
            <person name="Park Y."/>
            <person name="Robertson H.M."/>
            <person name="Tu Z."/>
            <person name="Wang J.J."/>
            <person name="Wang S."/>
            <person name="Richards S."/>
            <person name="Song H."/>
            <person name="Zhang L."/>
            <person name="Sodergren E."/>
            <person name="Werner D."/>
            <person name="Stanke M."/>
            <person name="Morgenstern B."/>
            <person name="Solovyev V."/>
            <person name="Kosarev P."/>
            <person name="Brown G."/>
            <person name="Chen H.C."/>
            <person name="Ermolaeva O."/>
            <person name="Hlavina W."/>
            <person name="Kapustin Y."/>
            <person name="Kiryutin B."/>
            <person name="Kitts P."/>
            <person name="Maglott D."/>
            <person name="Pruitt K."/>
            <person name="Sapojnikov V."/>
            <person name="Souvorov A."/>
            <person name="Mackey A.J."/>
            <person name="Waterhouse R.M."/>
            <person name="Wyder S."/>
            <person name="Zdobnov E.M."/>
            <person name="Zdobnov E.M."/>
            <person name="Wyder S."/>
            <person name="Kriventseva E.V."/>
            <person name="Kadowaki T."/>
            <person name="Bork P."/>
            <person name="Aranda M."/>
            <person name="Bao R."/>
            <person name="Beermann A."/>
            <person name="Berns N."/>
            <person name="Bolognesi R."/>
            <person name="Bonneton F."/>
            <person name="Bopp D."/>
            <person name="Brown S.J."/>
            <person name="Bucher G."/>
            <person name="Butts T."/>
            <person name="Chaumot A."/>
            <person name="Denell R.E."/>
            <person name="Ferrier D.E."/>
            <person name="Friedrich M."/>
            <person name="Gordon C.M."/>
            <person name="Jindra M."/>
            <person name="Klingler M."/>
            <person name="Lan Q."/>
            <person name="Lattorff H.M."/>
            <person name="Laudet V."/>
            <person name="von Levetsow C."/>
            <person name="Liu Z."/>
            <person name="Lutz R."/>
            <person name="Lynch J.A."/>
            <person name="da Fonseca R.N."/>
            <person name="Posnien N."/>
            <person name="Reuter R."/>
            <person name="Roth S."/>
            <person name="Savard J."/>
            <person name="Schinko J.B."/>
            <person name="Schmitt C."/>
            <person name="Schoppmeier M."/>
            <person name="Schroder R."/>
            <person name="Shippy T.D."/>
            <person name="Simonnet F."/>
            <person name="Marques-Souza H."/>
            <person name="Tautz D."/>
            <person name="Tomoyasu Y."/>
            <person name="Trauner J."/>
            <person name="Van der Zee M."/>
            <person name="Vervoort M."/>
            <person name="Wittkopp N."/>
            <person name="Wimmer E.A."/>
            <person name="Yang X."/>
            <person name="Jones A.K."/>
            <person name="Sattelle D.B."/>
            <person name="Ebert P.R."/>
            <person name="Nelson D."/>
            <person name="Scott J.G."/>
            <person name="Beeman R.W."/>
            <person name="Muthukrishnan S."/>
            <person name="Kramer K.J."/>
            <person name="Arakane Y."/>
            <person name="Beeman R.W."/>
            <person name="Zhu Q."/>
            <person name="Hogenkamp D."/>
            <person name="Dixit R."/>
            <person name="Oppert B."/>
            <person name="Jiang H."/>
            <person name="Zou Z."/>
            <person name="Marshall J."/>
            <person name="Elpidina E."/>
            <person name="Vinokurov K."/>
            <person name="Oppert C."/>
            <person name="Zou Z."/>
            <person name="Evans J."/>
            <person name="Lu Z."/>
            <person name="Zhao P."/>
            <person name="Sumathipala N."/>
            <person name="Altincicek B."/>
            <person name="Vilcinskas A."/>
            <person name="Williams M."/>
            <person name="Hultmark D."/>
            <person name="Hetru C."/>
            <person name="Jiang H."/>
            <person name="Grimmelikhuijzen C.J."/>
            <person name="Hauser F."/>
            <person name="Cazzamali G."/>
            <person name="Williamson M."/>
            <person name="Park Y."/>
            <person name="Li B."/>
            <person name="Tanaka Y."/>
            <person name="Predel R."/>
            <person name="Neupert S."/>
            <person name="Schachtner J."/>
            <person name="Verleyen P."/>
            <person name="Raible F."/>
            <person name="Bork P."/>
            <person name="Friedrich M."/>
            <person name="Walden K.K."/>
            <person name="Robertson H.M."/>
            <person name="Angeli S."/>
            <person name="Foret S."/>
            <person name="Bucher G."/>
            <person name="Schuetz S."/>
            <person name="Maleszka R."/>
            <person name="Wimmer E.A."/>
            <person name="Beeman R.W."/>
            <person name="Lorenzen M."/>
            <person name="Tomoyasu Y."/>
            <person name="Miller S.C."/>
            <person name="Grossmann D."/>
            <person name="Bucher G."/>
        </authorList>
    </citation>
    <scope>NUCLEOTIDE SEQUENCE [LARGE SCALE GENOMIC DNA]</scope>
    <source>
        <strain evidence="1 2">Georgia GA2</strain>
    </source>
</reference>
<organism evidence="1 2">
    <name type="scientific">Tribolium castaneum</name>
    <name type="common">Red flour beetle</name>
    <dbReference type="NCBI Taxonomy" id="7070"/>
    <lineage>
        <taxon>Eukaryota</taxon>
        <taxon>Metazoa</taxon>
        <taxon>Ecdysozoa</taxon>
        <taxon>Arthropoda</taxon>
        <taxon>Hexapoda</taxon>
        <taxon>Insecta</taxon>
        <taxon>Pterygota</taxon>
        <taxon>Neoptera</taxon>
        <taxon>Endopterygota</taxon>
        <taxon>Coleoptera</taxon>
        <taxon>Polyphaga</taxon>
        <taxon>Cucujiformia</taxon>
        <taxon>Tenebrionidae</taxon>
        <taxon>Tenebrionidae incertae sedis</taxon>
        <taxon>Tribolium</taxon>
    </lineage>
</organism>
<evidence type="ECO:0000313" key="2">
    <source>
        <dbReference type="Proteomes" id="UP000007266"/>
    </source>
</evidence>
<name>D6WBR9_TRICA</name>
<gene>
    <name evidence="1" type="primary">GLEAN_01295</name>
    <name evidence="1" type="ORF">TcasGA2_TC001295</name>
</gene>
<reference evidence="1 2" key="2">
    <citation type="journal article" date="2010" name="Nucleic Acids Res.">
        <title>BeetleBase in 2010: revisions to provide comprehensive genomic information for Tribolium castaneum.</title>
        <authorList>
            <person name="Kim H.S."/>
            <person name="Murphy T."/>
            <person name="Xia J."/>
            <person name="Caragea D."/>
            <person name="Park Y."/>
            <person name="Beeman R.W."/>
            <person name="Lorenzen M.D."/>
            <person name="Butcher S."/>
            <person name="Manak J.R."/>
            <person name="Brown S.J."/>
        </authorList>
    </citation>
    <scope>GENOME REANNOTATION</scope>
    <source>
        <strain evidence="1 2">Georgia GA2</strain>
    </source>
</reference>
<evidence type="ECO:0000313" key="1">
    <source>
        <dbReference type="EMBL" id="EEZ98740.1"/>
    </source>
</evidence>
<dbReference type="EMBL" id="KQ971314">
    <property type="protein sequence ID" value="EEZ98740.1"/>
    <property type="molecule type" value="Genomic_DNA"/>
</dbReference>
<proteinExistence type="predicted"/>
<keyword evidence="2" id="KW-1185">Reference proteome</keyword>
<dbReference type="Proteomes" id="UP000007266">
    <property type="component" value="Linkage group 2"/>
</dbReference>
<dbReference type="HOGENOM" id="CLU_1995538_0_0_1"/>
<protein>
    <submittedName>
        <fullName evidence="1">Uncharacterized protein</fullName>
    </submittedName>
</protein>
<accession>D6WBR9</accession>
<dbReference type="AlphaFoldDB" id="D6WBR9"/>